<dbReference type="SUPFAM" id="SSF52833">
    <property type="entry name" value="Thioredoxin-like"/>
    <property type="match status" value="1"/>
</dbReference>
<organism evidence="4 5">
    <name type="scientific">Purpureocillium lavendulum</name>
    <dbReference type="NCBI Taxonomy" id="1247861"/>
    <lineage>
        <taxon>Eukaryota</taxon>
        <taxon>Fungi</taxon>
        <taxon>Dikarya</taxon>
        <taxon>Ascomycota</taxon>
        <taxon>Pezizomycotina</taxon>
        <taxon>Sordariomycetes</taxon>
        <taxon>Hypocreomycetidae</taxon>
        <taxon>Hypocreales</taxon>
        <taxon>Ophiocordycipitaceae</taxon>
        <taxon>Purpureocillium</taxon>
    </lineage>
</organism>
<evidence type="ECO:0000313" key="5">
    <source>
        <dbReference type="Proteomes" id="UP001163105"/>
    </source>
</evidence>
<comment type="caution">
    <text evidence="4">The sequence shown here is derived from an EMBL/GenBank/DDBJ whole genome shotgun (WGS) entry which is preliminary data.</text>
</comment>
<evidence type="ECO:0000256" key="1">
    <source>
        <dbReference type="ARBA" id="ARBA00008987"/>
    </source>
</evidence>
<dbReference type="EMBL" id="JAQHRD010000001">
    <property type="protein sequence ID" value="KAJ6447214.1"/>
    <property type="molecule type" value="Genomic_DNA"/>
</dbReference>
<dbReference type="InterPro" id="IPR013766">
    <property type="entry name" value="Thioredoxin_domain"/>
</dbReference>
<comment type="similarity">
    <text evidence="1">Belongs to the thioredoxin family.</text>
</comment>
<keyword evidence="2" id="KW-1015">Disulfide bond</keyword>
<proteinExistence type="inferred from homology"/>
<evidence type="ECO:0000313" key="4">
    <source>
        <dbReference type="EMBL" id="KAJ6447214.1"/>
    </source>
</evidence>
<dbReference type="Proteomes" id="UP001163105">
    <property type="component" value="Unassembled WGS sequence"/>
</dbReference>
<dbReference type="PRINTS" id="PR00421">
    <property type="entry name" value="THIOREDOXIN"/>
</dbReference>
<evidence type="ECO:0000256" key="2">
    <source>
        <dbReference type="ARBA" id="ARBA00023157"/>
    </source>
</evidence>
<dbReference type="PANTHER" id="PTHR46115">
    <property type="entry name" value="THIOREDOXIN-LIKE PROTEIN 1"/>
    <property type="match status" value="1"/>
</dbReference>
<dbReference type="Pfam" id="PF00085">
    <property type="entry name" value="Thioredoxin"/>
    <property type="match status" value="1"/>
</dbReference>
<dbReference type="Gene3D" id="3.40.30.10">
    <property type="entry name" value="Glutaredoxin"/>
    <property type="match status" value="1"/>
</dbReference>
<name>A0AB34G807_9HYPO</name>
<dbReference type="CDD" id="cd02947">
    <property type="entry name" value="TRX_family"/>
    <property type="match status" value="1"/>
</dbReference>
<dbReference type="PROSITE" id="PS00194">
    <property type="entry name" value="THIOREDOXIN_1"/>
    <property type="match status" value="1"/>
</dbReference>
<dbReference type="InterPro" id="IPR036249">
    <property type="entry name" value="Thioredoxin-like_sf"/>
</dbReference>
<protein>
    <submittedName>
        <fullName evidence="4">Thioredoxin domain-containing protein</fullName>
    </submittedName>
</protein>
<dbReference type="InterPro" id="IPR005746">
    <property type="entry name" value="Thioredoxin"/>
</dbReference>
<feature type="domain" description="Thioredoxin" evidence="3">
    <location>
        <begin position="67"/>
        <end position="195"/>
    </location>
</feature>
<keyword evidence="5" id="KW-1185">Reference proteome</keyword>
<reference evidence="4" key="1">
    <citation type="submission" date="2023-01" db="EMBL/GenBank/DDBJ databases">
        <title>The growth and conidiation of Purpureocillium lavendulum are regulated by nitrogen source and histone H3K14 acetylation.</title>
        <authorList>
            <person name="Tang P."/>
            <person name="Han J."/>
            <person name="Zhang C."/>
            <person name="Tang P."/>
            <person name="Qi F."/>
            <person name="Zhang K."/>
            <person name="Liang L."/>
        </authorList>
    </citation>
    <scope>NUCLEOTIDE SEQUENCE</scope>
    <source>
        <strain evidence="4">YMF1.00683</strain>
    </source>
</reference>
<dbReference type="NCBIfam" id="TIGR01068">
    <property type="entry name" value="thioredoxin"/>
    <property type="match status" value="1"/>
</dbReference>
<dbReference type="AlphaFoldDB" id="A0AB34G807"/>
<sequence length="195" mass="21256">MRLIHVASQLVTDDGIIHRISTDLGSTSPSPIYIAHCYDTRDSQQRPIMFSARLVRSLAPLARPSSSNVGAAAQAAAARGFHSTPARRVVHEVKSAEEFQKALSENENVIVDCFATWCGPCKAIAPILAKHSEEAEFKDKVHFVKFDVDEVQAVTQALGVRAMPTFFFFKGGKKVDEVVGANPPALVEGLRSLLR</sequence>
<dbReference type="InterPro" id="IPR017937">
    <property type="entry name" value="Thioredoxin_CS"/>
</dbReference>
<evidence type="ECO:0000259" key="3">
    <source>
        <dbReference type="PROSITE" id="PS51352"/>
    </source>
</evidence>
<accession>A0AB34G807</accession>
<dbReference type="GO" id="GO:0015035">
    <property type="term" value="F:protein-disulfide reductase activity"/>
    <property type="evidence" value="ECO:0007669"/>
    <property type="project" value="InterPro"/>
</dbReference>
<gene>
    <name evidence="4" type="primary">trxA</name>
    <name evidence="4" type="ORF">O9K51_01989</name>
</gene>
<dbReference type="PROSITE" id="PS51352">
    <property type="entry name" value="THIOREDOXIN_2"/>
    <property type="match status" value="1"/>
</dbReference>
<dbReference type="FunFam" id="3.40.30.10:FF:000245">
    <property type="entry name" value="Thioredoxin"/>
    <property type="match status" value="1"/>
</dbReference>